<evidence type="ECO:0000313" key="1">
    <source>
        <dbReference type="EMBL" id="WMD23955.1"/>
    </source>
</evidence>
<organism evidence="1 2">
    <name type="scientific">Achromobacter seleniivolatilans</name>
    <dbReference type="NCBI Taxonomy" id="3047478"/>
    <lineage>
        <taxon>Bacteria</taxon>
        <taxon>Pseudomonadati</taxon>
        <taxon>Pseudomonadota</taxon>
        <taxon>Betaproteobacteria</taxon>
        <taxon>Burkholderiales</taxon>
        <taxon>Alcaligenaceae</taxon>
        <taxon>Achromobacter</taxon>
    </lineage>
</organism>
<keyword evidence="1" id="KW-0614">Plasmid</keyword>
<reference evidence="1 2" key="1">
    <citation type="submission" date="2023-08" db="EMBL/GenBank/DDBJ databases">
        <title>Achromobacter seleniivolatilans sp. nov., isolated from seleniferous soil.</title>
        <authorList>
            <person name="Zhang S."/>
            <person name="Li K."/>
            <person name="Peng J."/>
            <person name="Zhao Q."/>
            <person name="Wang H."/>
            <person name="Guo Y."/>
        </authorList>
    </citation>
    <scope>NUCLEOTIDE SEQUENCE [LARGE SCALE GENOMIC DNA]</scope>
    <source>
        <strain evidence="1 2">R39</strain>
        <plasmid evidence="1 2">unnamed</plasmid>
    </source>
</reference>
<dbReference type="Proteomes" id="UP001234798">
    <property type="component" value="Plasmid unnamed"/>
</dbReference>
<dbReference type="RefSeq" id="WP_306951902.1">
    <property type="nucleotide sequence ID" value="NZ_CP132977.1"/>
</dbReference>
<proteinExistence type="predicted"/>
<sequence>MPPTRSLIGDDIRSSWREFAPLLIELARHNLPLLDRTWDLRPEWRLLRDALVPMLLGTPYRFVLHRPSGHRHQPTLDTELIPDANRCLNLIRAKIWQRLGPRCSVHKSAAMIEQIIQWMEHLTLGCSMDPELIQMDFAIDLPEVGSIVHHNNRYGLVHASAAGSTPTLVSNMAATNRVAALVDDKFQALRDWLGAQPNGVEDLAKLLSQMAFELEELRFGTNVSHSLPEYMSVSFSMYDGEQIMVHRVRVRKRAPTPVSQFDQPAVLASLHVRRTTLLGQRRQRSLAGALAAFVPQPQEAFDSSTVMAKRWRWLIHYPHALTTLRSVLESLPLKVFGEPRHVLEYVNLQVDIAILESNWEENAEFSDLLAQALDRLDLARDMDQCDDDPDLVSAERQASTWWLWFSVTGAPLWAKRTAACLDQAQQPLASAMSRARQNATATGVPLEAALDQALRESGHDPEGLLTPTKSDPFYSDMLRAFSGPARPFGIPILASRVSEVGLRRVA</sequence>
<evidence type="ECO:0000313" key="2">
    <source>
        <dbReference type="Proteomes" id="UP001234798"/>
    </source>
</evidence>
<keyword evidence="2" id="KW-1185">Reference proteome</keyword>
<name>A0ABY9MB43_9BURK</name>
<gene>
    <name evidence="1" type="ORF">RAS12_30445</name>
</gene>
<geneLocation type="plasmid" evidence="1 2">
    <name>unnamed</name>
</geneLocation>
<accession>A0ABY9MB43</accession>
<dbReference type="EMBL" id="CP132977">
    <property type="protein sequence ID" value="WMD23955.1"/>
    <property type="molecule type" value="Genomic_DNA"/>
</dbReference>
<protein>
    <submittedName>
        <fullName evidence="1">Uncharacterized protein</fullName>
    </submittedName>
</protein>